<keyword evidence="3" id="KW-1185">Reference proteome</keyword>
<gene>
    <name evidence="2" type="ORF">BJX66DRAFT_303530</name>
</gene>
<proteinExistence type="predicted"/>
<feature type="region of interest" description="Disordered" evidence="1">
    <location>
        <begin position="125"/>
        <end position="154"/>
    </location>
</feature>
<reference evidence="2 3" key="1">
    <citation type="submission" date="2024-07" db="EMBL/GenBank/DDBJ databases">
        <title>Section-level genome sequencing and comparative genomics of Aspergillus sections Usti and Cavernicolus.</title>
        <authorList>
            <consortium name="Lawrence Berkeley National Laboratory"/>
            <person name="Nybo J.L."/>
            <person name="Vesth T.C."/>
            <person name="Theobald S."/>
            <person name="Frisvad J.C."/>
            <person name="Larsen T.O."/>
            <person name="Kjaerboelling I."/>
            <person name="Rothschild-Mancinelli K."/>
            <person name="Lyhne E.K."/>
            <person name="Kogle M.E."/>
            <person name="Barry K."/>
            <person name="Clum A."/>
            <person name="Na H."/>
            <person name="Ledsgaard L."/>
            <person name="Lin J."/>
            <person name="Lipzen A."/>
            <person name="Kuo A."/>
            <person name="Riley R."/>
            <person name="Mondo S."/>
            <person name="Labutti K."/>
            <person name="Haridas S."/>
            <person name="Pangalinan J."/>
            <person name="Salamov A.A."/>
            <person name="Simmons B.A."/>
            <person name="Magnuson J.K."/>
            <person name="Chen J."/>
            <person name="Drula E."/>
            <person name="Henrissat B."/>
            <person name="Wiebenga A."/>
            <person name="Lubbers R.J."/>
            <person name="Gomes A.C."/>
            <person name="Makela M.R."/>
            <person name="Stajich J."/>
            <person name="Grigoriev I.V."/>
            <person name="Mortensen U.H."/>
            <person name="De Vries R.P."/>
            <person name="Baker S.E."/>
            <person name="Andersen M.R."/>
        </authorList>
    </citation>
    <scope>NUCLEOTIDE SEQUENCE [LARGE SCALE GENOMIC DNA]</scope>
    <source>
        <strain evidence="2 3">CBS 209.92</strain>
    </source>
</reference>
<organism evidence="2 3">
    <name type="scientific">Aspergillus keveii</name>
    <dbReference type="NCBI Taxonomy" id="714993"/>
    <lineage>
        <taxon>Eukaryota</taxon>
        <taxon>Fungi</taxon>
        <taxon>Dikarya</taxon>
        <taxon>Ascomycota</taxon>
        <taxon>Pezizomycotina</taxon>
        <taxon>Eurotiomycetes</taxon>
        <taxon>Eurotiomycetidae</taxon>
        <taxon>Eurotiales</taxon>
        <taxon>Aspergillaceae</taxon>
        <taxon>Aspergillus</taxon>
        <taxon>Aspergillus subgen. Nidulantes</taxon>
    </lineage>
</organism>
<comment type="caution">
    <text evidence="2">The sequence shown here is derived from an EMBL/GenBank/DDBJ whole genome shotgun (WGS) entry which is preliminary data.</text>
</comment>
<feature type="compositionally biased region" description="Low complexity" evidence="1">
    <location>
        <begin position="144"/>
        <end position="154"/>
    </location>
</feature>
<dbReference type="EMBL" id="JBFTWV010000044">
    <property type="protein sequence ID" value="KAL2794474.1"/>
    <property type="molecule type" value="Genomic_DNA"/>
</dbReference>
<dbReference type="InterPro" id="IPR025204">
    <property type="entry name" value="CENP-L"/>
</dbReference>
<sequence length="372" mass="39763">MASPAHLLNTSWASHRLSPLHHGSEYSSLLDQSALETYANRLKDHLTNSLADAQGWRAAEEDTAGVSNTGALNSCTWEPITSLSFLNPEHDEGEDENAQPVGILITLGYENITYKAALLANPSTLTSSTSQKGKQPQGRRSKRTSTTSPSSSTSLPLLLTRLPKALREQFIAFLCSNFDTYVSSLRFSSDVLCDLLQSYVGSLSSTQGGNENEEADSVSIEDIIREMHLTLSFAPPIAPSLKTLNVSIPRETIASFLRTTAGSSSTGDEDGDAGRRVLSGLSSYLQKHLAMELGLGSDGGGVTLSSGYVRLTRIACAGFVITGEGRVKVVGKAVQEGDDEEGTRNRRMLRGGEALVRAVLARAGARIEKGES</sequence>
<dbReference type="Pfam" id="PF13092">
    <property type="entry name" value="CENP-L"/>
    <property type="match status" value="1"/>
</dbReference>
<feature type="compositionally biased region" description="Polar residues" evidence="1">
    <location>
        <begin position="125"/>
        <end position="134"/>
    </location>
</feature>
<accession>A0ABR4G721</accession>
<protein>
    <submittedName>
        <fullName evidence="2">Kinetochore complex Sim4 subunit Fta1-domain-containing protein</fullName>
    </submittedName>
</protein>
<dbReference type="Proteomes" id="UP001610563">
    <property type="component" value="Unassembled WGS sequence"/>
</dbReference>
<evidence type="ECO:0000313" key="2">
    <source>
        <dbReference type="EMBL" id="KAL2794474.1"/>
    </source>
</evidence>
<name>A0ABR4G721_9EURO</name>
<evidence type="ECO:0000313" key="3">
    <source>
        <dbReference type="Proteomes" id="UP001610563"/>
    </source>
</evidence>
<evidence type="ECO:0000256" key="1">
    <source>
        <dbReference type="SAM" id="MobiDB-lite"/>
    </source>
</evidence>